<feature type="chain" id="PRO_5002132049" description="Sugar-binding protein" evidence="1">
    <location>
        <begin position="22"/>
        <end position="288"/>
    </location>
</feature>
<dbReference type="Gene3D" id="2.180.10.10">
    <property type="entry name" value="RHS repeat-associated core"/>
    <property type="match status" value="1"/>
</dbReference>
<name>A0A0B7H643_9FLAO</name>
<reference evidence="3" key="1">
    <citation type="submission" date="2015-01" db="EMBL/GenBank/DDBJ databases">
        <authorList>
            <person name="MANFREDI Pablo"/>
        </authorList>
    </citation>
    <scope>NUCLEOTIDE SEQUENCE [LARGE SCALE GENOMIC DNA]</scope>
    <source>
        <strain evidence="3">Ccyn2B</strain>
    </source>
</reference>
<evidence type="ECO:0000313" key="3">
    <source>
        <dbReference type="Proteomes" id="UP000038055"/>
    </source>
</evidence>
<protein>
    <recommendedName>
        <fullName evidence="4">Sugar-binding protein</fullName>
    </recommendedName>
</protein>
<dbReference type="EMBL" id="CDOD01000006">
    <property type="protein sequence ID" value="CEN33088.1"/>
    <property type="molecule type" value="Genomic_DNA"/>
</dbReference>
<dbReference type="RefSeq" id="WP_041990589.1">
    <property type="nucleotide sequence ID" value="NZ_CDOD01000006.1"/>
</dbReference>
<accession>A0A0B7H643</accession>
<dbReference type="eggNOG" id="COG3209">
    <property type="taxonomic scope" value="Bacteria"/>
</dbReference>
<organism evidence="2 3">
    <name type="scientific">Capnocytophaga cynodegmi</name>
    <dbReference type="NCBI Taxonomy" id="28189"/>
    <lineage>
        <taxon>Bacteria</taxon>
        <taxon>Pseudomonadati</taxon>
        <taxon>Bacteroidota</taxon>
        <taxon>Flavobacteriia</taxon>
        <taxon>Flavobacteriales</taxon>
        <taxon>Flavobacteriaceae</taxon>
        <taxon>Capnocytophaga</taxon>
    </lineage>
</organism>
<keyword evidence="3" id="KW-1185">Reference proteome</keyword>
<proteinExistence type="predicted"/>
<evidence type="ECO:0008006" key="4">
    <source>
        <dbReference type="Google" id="ProtNLM"/>
    </source>
</evidence>
<evidence type="ECO:0000256" key="1">
    <source>
        <dbReference type="SAM" id="SignalP"/>
    </source>
</evidence>
<gene>
    <name evidence="2" type="ORF">CCYN2B_140036</name>
</gene>
<keyword evidence="1" id="KW-0732">Signal</keyword>
<dbReference type="AlphaFoldDB" id="A0A0B7H643"/>
<evidence type="ECO:0000313" key="2">
    <source>
        <dbReference type="EMBL" id="CEN33088.1"/>
    </source>
</evidence>
<dbReference type="Proteomes" id="UP000038055">
    <property type="component" value="Unassembled WGS sequence"/>
</dbReference>
<sequence length="288" mass="34661">MRGKMLLLGALSCFMFCVGYAQVGIPEKPLSRLEDYQLRGKVKTYKLTPYHVLDSFGIIKKTSKPEFWKGDILSTFDDRGYKVESNMYNKHGNLQNKIIYKYNDKNKRLSRDVYGERGYIKNKYVYIYDEKGHKTAFHCYNSRGELVESWLYNNDDRGREVEVVYQVPKRSSETRKFLYKYDKSGNVEELSQYSKDDVPEVTWKYIYDKKSLVTELHTYKDNKLFRKRVTKYDAYGNPTQMREYDNDGRFIEETDYEYQFDAYGNWIQRIDYVNSFPKLMYEREIVYY</sequence>
<feature type="signal peptide" evidence="1">
    <location>
        <begin position="1"/>
        <end position="21"/>
    </location>
</feature>